<dbReference type="Proteomes" id="UP001205105">
    <property type="component" value="Unassembled WGS sequence"/>
</dbReference>
<dbReference type="GO" id="GO:0005634">
    <property type="term" value="C:nucleus"/>
    <property type="evidence" value="ECO:0007669"/>
    <property type="project" value="UniProtKB-SubCell"/>
</dbReference>
<feature type="domain" description="YEATS" evidence="6">
    <location>
        <begin position="17"/>
        <end position="162"/>
    </location>
</feature>
<comment type="subcellular location">
    <subcellularLocation>
        <location evidence="4">Nucleus</location>
    </subcellularLocation>
</comment>
<comment type="caution">
    <text evidence="7">The sequence shown here is derived from an EMBL/GenBank/DDBJ whole genome shotgun (WGS) entry which is preliminary data.</text>
</comment>
<dbReference type="InterPro" id="IPR005033">
    <property type="entry name" value="YEATS"/>
</dbReference>
<dbReference type="PANTHER" id="PTHR47573:SF1">
    <property type="entry name" value="PROTEIN AF-9 HOMOLOG"/>
    <property type="match status" value="1"/>
</dbReference>
<keyword evidence="8" id="KW-1185">Reference proteome</keyword>
<evidence type="ECO:0000256" key="1">
    <source>
        <dbReference type="ARBA" id="ARBA00023015"/>
    </source>
</evidence>
<reference evidence="7" key="1">
    <citation type="submission" date="2020-11" db="EMBL/GenBank/DDBJ databases">
        <title>Chlorella ohadii genome sequencing and assembly.</title>
        <authorList>
            <person name="Murik O."/>
            <person name="Treves H."/>
            <person name="Kedem I."/>
            <person name="Shotland Y."/>
            <person name="Kaplan A."/>
        </authorList>
    </citation>
    <scope>NUCLEOTIDE SEQUENCE</scope>
    <source>
        <strain evidence="7">1</strain>
    </source>
</reference>
<evidence type="ECO:0000256" key="4">
    <source>
        <dbReference type="PROSITE-ProRule" id="PRU00376"/>
    </source>
</evidence>
<dbReference type="EMBL" id="JADXDR010000111">
    <property type="protein sequence ID" value="KAI7838963.1"/>
    <property type="molecule type" value="Genomic_DNA"/>
</dbReference>
<evidence type="ECO:0000313" key="7">
    <source>
        <dbReference type="EMBL" id="KAI7838963.1"/>
    </source>
</evidence>
<dbReference type="AlphaFoldDB" id="A0AAD5DMA0"/>
<evidence type="ECO:0000256" key="3">
    <source>
        <dbReference type="ARBA" id="ARBA00023242"/>
    </source>
</evidence>
<keyword evidence="2" id="KW-0804">Transcription</keyword>
<proteinExistence type="predicted"/>
<keyword evidence="3 4" id="KW-0539">Nucleus</keyword>
<keyword evidence="1" id="KW-0805">Transcription regulation</keyword>
<sequence length="222" mass="25374">MAAEEEKYILGKQGERRMKGRTITVPVVTGTCAFYLGKKASEYQSHRWTVYLRSPSGEDLQHVIKKVTFVLHESFQNPRRDVEVPPYELTEVGWGEFDIIVTVHFREDIREAPLELYHRLKLYDDTGAGQPQEAGEPVVQEVYDEIALWQPTEDFFNRYATHTARPSPPSQLAQFYTAFNPDAEYQRIQRARQRLAQIRANVENTAAQLEAQEAAGAGWAGS</sequence>
<evidence type="ECO:0000313" key="8">
    <source>
        <dbReference type="Proteomes" id="UP001205105"/>
    </source>
</evidence>
<feature type="coiled-coil region" evidence="5">
    <location>
        <begin position="185"/>
        <end position="215"/>
    </location>
</feature>
<dbReference type="PANTHER" id="PTHR47573">
    <property type="entry name" value="PROTEIN AF-9 HOMOLOG"/>
    <property type="match status" value="1"/>
</dbReference>
<gene>
    <name evidence="7" type="ORF">COHA_007283</name>
</gene>
<protein>
    <recommendedName>
        <fullName evidence="6">YEATS domain-containing protein</fullName>
    </recommendedName>
</protein>
<organism evidence="7 8">
    <name type="scientific">Chlorella ohadii</name>
    <dbReference type="NCBI Taxonomy" id="2649997"/>
    <lineage>
        <taxon>Eukaryota</taxon>
        <taxon>Viridiplantae</taxon>
        <taxon>Chlorophyta</taxon>
        <taxon>core chlorophytes</taxon>
        <taxon>Trebouxiophyceae</taxon>
        <taxon>Chlorellales</taxon>
        <taxon>Chlorellaceae</taxon>
        <taxon>Chlorella clade</taxon>
        <taxon>Chlorella</taxon>
    </lineage>
</organism>
<dbReference type="PROSITE" id="PS51037">
    <property type="entry name" value="YEATS"/>
    <property type="match status" value="1"/>
</dbReference>
<accession>A0AAD5DMA0</accession>
<dbReference type="Pfam" id="PF03366">
    <property type="entry name" value="YEATS"/>
    <property type="match status" value="1"/>
</dbReference>
<dbReference type="InterPro" id="IPR038704">
    <property type="entry name" value="YEAST_sf"/>
</dbReference>
<dbReference type="Gene3D" id="2.60.40.1970">
    <property type="entry name" value="YEATS domain"/>
    <property type="match status" value="1"/>
</dbReference>
<dbReference type="CDD" id="cd16910">
    <property type="entry name" value="YEATS_TFIID14_like"/>
    <property type="match status" value="1"/>
</dbReference>
<evidence type="ECO:0000256" key="5">
    <source>
        <dbReference type="SAM" id="Coils"/>
    </source>
</evidence>
<dbReference type="GO" id="GO:0006355">
    <property type="term" value="P:regulation of DNA-templated transcription"/>
    <property type="evidence" value="ECO:0007669"/>
    <property type="project" value="InterPro"/>
</dbReference>
<evidence type="ECO:0000256" key="2">
    <source>
        <dbReference type="ARBA" id="ARBA00023163"/>
    </source>
</evidence>
<keyword evidence="5" id="KW-0175">Coiled coil</keyword>
<dbReference type="InterPro" id="IPR055129">
    <property type="entry name" value="YEATS_dom"/>
</dbReference>
<name>A0AAD5DMA0_9CHLO</name>
<evidence type="ECO:0000259" key="6">
    <source>
        <dbReference type="PROSITE" id="PS51037"/>
    </source>
</evidence>